<sequence>MSNTEGVSGASPVQSVDRAVSILELLAGRGELGITELAAHLGVHKSTAFRLAAALERRGLIEQTRERGAYRLGFGLLRLAGAMSGQMDLNQQSRPICARLADEVGETVNIAVLDGSSAVNIDQVLGRSSITTHNWVGQRTPLHATSSGKVLLAHLPDDRAAALIAEGLEPSTPRTFTDPAALREQLEQARAAGYAYTVEELEPGLNAVAAPIRGPGGLVIAAVSASGPSFRLPEARIPEVAERVIAAATEISYLMGHLPG</sequence>
<dbReference type="SUPFAM" id="SSF55781">
    <property type="entry name" value="GAF domain-like"/>
    <property type="match status" value="1"/>
</dbReference>
<dbReference type="EMBL" id="JAGSOH010000002">
    <property type="protein sequence ID" value="MBR7824840.1"/>
    <property type="molecule type" value="Genomic_DNA"/>
</dbReference>
<dbReference type="Proteomes" id="UP000676325">
    <property type="component" value="Unassembled WGS sequence"/>
</dbReference>
<dbReference type="InterPro" id="IPR036390">
    <property type="entry name" value="WH_DNA-bd_sf"/>
</dbReference>
<keyword evidence="3" id="KW-0238">DNA-binding</keyword>
<feature type="domain" description="HTH iclR-type" evidence="7">
    <location>
        <begin position="13"/>
        <end position="74"/>
    </location>
</feature>
<reference evidence="9" key="1">
    <citation type="submission" date="2021-04" db="EMBL/GenBank/DDBJ databases">
        <title>Genome based classification of Actinospica acidithermotolerans sp. nov., an actinobacterium isolated from an Indonesian hot spring.</title>
        <authorList>
            <person name="Kusuma A.B."/>
            <person name="Putra K.E."/>
            <person name="Nafisah S."/>
            <person name="Loh J."/>
            <person name="Nouioui I."/>
            <person name="Goodfellow M."/>
        </authorList>
    </citation>
    <scope>NUCLEOTIDE SEQUENCE</scope>
    <source>
        <strain evidence="9">MGRD01-02</strain>
    </source>
</reference>
<organism evidence="9 10">
    <name type="scientific">Actinospica acidithermotolerans</name>
    <dbReference type="NCBI Taxonomy" id="2828514"/>
    <lineage>
        <taxon>Bacteria</taxon>
        <taxon>Bacillati</taxon>
        <taxon>Actinomycetota</taxon>
        <taxon>Actinomycetes</taxon>
        <taxon>Catenulisporales</taxon>
        <taxon>Actinospicaceae</taxon>
        <taxon>Actinospica</taxon>
    </lineage>
</organism>
<evidence type="ECO:0000259" key="7">
    <source>
        <dbReference type="PROSITE" id="PS51077"/>
    </source>
</evidence>
<feature type="domain" description="IclR-ED" evidence="8">
    <location>
        <begin position="75"/>
        <end position="257"/>
    </location>
</feature>
<dbReference type="Pfam" id="PF09339">
    <property type="entry name" value="HTH_IclR"/>
    <property type="match status" value="1"/>
</dbReference>
<dbReference type="FunFam" id="1.10.10.10:FF:000056">
    <property type="entry name" value="IclR family transcriptional regulator"/>
    <property type="match status" value="1"/>
</dbReference>
<evidence type="ECO:0000313" key="9">
    <source>
        <dbReference type="EMBL" id="MBR7824840.1"/>
    </source>
</evidence>
<dbReference type="Gene3D" id="1.10.10.10">
    <property type="entry name" value="Winged helix-like DNA-binding domain superfamily/Winged helix DNA-binding domain"/>
    <property type="match status" value="1"/>
</dbReference>
<dbReference type="GO" id="GO:0003700">
    <property type="term" value="F:DNA-binding transcription factor activity"/>
    <property type="evidence" value="ECO:0007669"/>
    <property type="project" value="TreeGrafter"/>
</dbReference>
<evidence type="ECO:0000259" key="8">
    <source>
        <dbReference type="PROSITE" id="PS51078"/>
    </source>
</evidence>
<dbReference type="PROSITE" id="PS51077">
    <property type="entry name" value="HTH_ICLR"/>
    <property type="match status" value="1"/>
</dbReference>
<dbReference type="InterPro" id="IPR029016">
    <property type="entry name" value="GAF-like_dom_sf"/>
</dbReference>
<keyword evidence="10" id="KW-1185">Reference proteome</keyword>
<dbReference type="PANTHER" id="PTHR30136:SF35">
    <property type="entry name" value="HTH-TYPE TRANSCRIPTIONAL REGULATOR RV1719"/>
    <property type="match status" value="1"/>
</dbReference>
<keyword evidence="4" id="KW-0804">Transcription</keyword>
<dbReference type="RefSeq" id="WP_212515999.1">
    <property type="nucleotide sequence ID" value="NZ_JAGSOH010000002.1"/>
</dbReference>
<keyword evidence="1" id="KW-0319">Glycerol metabolism</keyword>
<dbReference type="GO" id="GO:0045892">
    <property type="term" value="P:negative regulation of DNA-templated transcription"/>
    <property type="evidence" value="ECO:0007669"/>
    <property type="project" value="TreeGrafter"/>
</dbReference>
<evidence type="ECO:0000256" key="4">
    <source>
        <dbReference type="ARBA" id="ARBA00023163"/>
    </source>
</evidence>
<evidence type="ECO:0000256" key="2">
    <source>
        <dbReference type="ARBA" id="ARBA00023015"/>
    </source>
</evidence>
<dbReference type="InterPro" id="IPR036388">
    <property type="entry name" value="WH-like_DNA-bd_sf"/>
</dbReference>
<keyword evidence="2" id="KW-0805">Transcription regulation</keyword>
<dbReference type="InterPro" id="IPR005471">
    <property type="entry name" value="Tscrpt_reg_IclR_N"/>
</dbReference>
<dbReference type="GO" id="GO:0006071">
    <property type="term" value="P:glycerol metabolic process"/>
    <property type="evidence" value="ECO:0007669"/>
    <property type="project" value="UniProtKB-KW"/>
</dbReference>
<dbReference type="InterPro" id="IPR050707">
    <property type="entry name" value="HTH_MetabolicPath_Reg"/>
</dbReference>
<dbReference type="PANTHER" id="PTHR30136">
    <property type="entry name" value="HELIX-TURN-HELIX TRANSCRIPTIONAL REGULATOR, ICLR FAMILY"/>
    <property type="match status" value="1"/>
</dbReference>
<dbReference type="GO" id="GO:0003677">
    <property type="term" value="F:DNA binding"/>
    <property type="evidence" value="ECO:0007669"/>
    <property type="project" value="UniProtKB-KW"/>
</dbReference>
<name>A0A941E2B9_9ACTN</name>
<evidence type="ECO:0000256" key="3">
    <source>
        <dbReference type="ARBA" id="ARBA00023125"/>
    </source>
</evidence>
<evidence type="ECO:0000256" key="5">
    <source>
        <dbReference type="ARBA" id="ARBA00058938"/>
    </source>
</evidence>
<comment type="function">
    <text evidence="5">May be an activator protein for the gylABX operon.</text>
</comment>
<protein>
    <recommendedName>
        <fullName evidence="6">Glycerol operon regulatory protein</fullName>
    </recommendedName>
</protein>
<dbReference type="SUPFAM" id="SSF46785">
    <property type="entry name" value="Winged helix' DNA-binding domain"/>
    <property type="match status" value="1"/>
</dbReference>
<dbReference type="AlphaFoldDB" id="A0A941E2B9"/>
<accession>A0A941E2B9</accession>
<dbReference type="SMART" id="SM00346">
    <property type="entry name" value="HTH_ICLR"/>
    <property type="match status" value="1"/>
</dbReference>
<dbReference type="Pfam" id="PF01614">
    <property type="entry name" value="IclR_C"/>
    <property type="match status" value="1"/>
</dbReference>
<dbReference type="Gene3D" id="3.30.450.40">
    <property type="match status" value="1"/>
</dbReference>
<proteinExistence type="predicted"/>
<evidence type="ECO:0000256" key="1">
    <source>
        <dbReference type="ARBA" id="ARBA00022798"/>
    </source>
</evidence>
<dbReference type="InterPro" id="IPR014757">
    <property type="entry name" value="Tscrpt_reg_IclR_C"/>
</dbReference>
<evidence type="ECO:0000256" key="6">
    <source>
        <dbReference type="ARBA" id="ARBA00070406"/>
    </source>
</evidence>
<evidence type="ECO:0000313" key="10">
    <source>
        <dbReference type="Proteomes" id="UP000676325"/>
    </source>
</evidence>
<dbReference type="PROSITE" id="PS51078">
    <property type="entry name" value="ICLR_ED"/>
    <property type="match status" value="1"/>
</dbReference>
<gene>
    <name evidence="9" type="ORF">KDK95_00865</name>
</gene>
<comment type="caution">
    <text evidence="9">The sequence shown here is derived from an EMBL/GenBank/DDBJ whole genome shotgun (WGS) entry which is preliminary data.</text>
</comment>